<name>A0AAV2B9I0_9ARAC</name>
<proteinExistence type="predicted"/>
<dbReference type="Proteomes" id="UP001497382">
    <property type="component" value="Unassembled WGS sequence"/>
</dbReference>
<gene>
    <name evidence="2" type="ORF">LARSCL_LOCUS17882</name>
</gene>
<evidence type="ECO:0000313" key="3">
    <source>
        <dbReference type="Proteomes" id="UP001497382"/>
    </source>
</evidence>
<keyword evidence="3" id="KW-1185">Reference proteome</keyword>
<feature type="transmembrane region" description="Helical" evidence="1">
    <location>
        <begin position="21"/>
        <end position="44"/>
    </location>
</feature>
<accession>A0AAV2B9I0</accession>
<organism evidence="2 3">
    <name type="scientific">Larinioides sclopetarius</name>
    <dbReference type="NCBI Taxonomy" id="280406"/>
    <lineage>
        <taxon>Eukaryota</taxon>
        <taxon>Metazoa</taxon>
        <taxon>Ecdysozoa</taxon>
        <taxon>Arthropoda</taxon>
        <taxon>Chelicerata</taxon>
        <taxon>Arachnida</taxon>
        <taxon>Araneae</taxon>
        <taxon>Araneomorphae</taxon>
        <taxon>Entelegynae</taxon>
        <taxon>Araneoidea</taxon>
        <taxon>Araneidae</taxon>
        <taxon>Larinioides</taxon>
    </lineage>
</organism>
<dbReference type="EMBL" id="CAXIEN010000314">
    <property type="protein sequence ID" value="CAL1292858.1"/>
    <property type="molecule type" value="Genomic_DNA"/>
</dbReference>
<feature type="transmembrane region" description="Helical" evidence="1">
    <location>
        <begin position="56"/>
        <end position="76"/>
    </location>
</feature>
<evidence type="ECO:0000256" key="1">
    <source>
        <dbReference type="SAM" id="Phobius"/>
    </source>
</evidence>
<keyword evidence="1" id="KW-1133">Transmembrane helix</keyword>
<evidence type="ECO:0000313" key="2">
    <source>
        <dbReference type="EMBL" id="CAL1292858.1"/>
    </source>
</evidence>
<keyword evidence="1" id="KW-0812">Transmembrane</keyword>
<sequence>MFHRNYGKDKAMMVKANGKFCIPHSIAMVLQTGTFCFIIAAMPYPKANPTPGNARMIAYSLGGTLVNMLGKIHTSIMTLANISRRPVYVPIWKENRITNTIKINQKCNSIFEPLYFGNSIS</sequence>
<reference evidence="2 3" key="1">
    <citation type="submission" date="2024-04" db="EMBL/GenBank/DDBJ databases">
        <authorList>
            <person name="Rising A."/>
            <person name="Reimegard J."/>
            <person name="Sonavane S."/>
            <person name="Akerstrom W."/>
            <person name="Nylinder S."/>
            <person name="Hedman E."/>
            <person name="Kallberg Y."/>
        </authorList>
    </citation>
    <scope>NUCLEOTIDE SEQUENCE [LARGE SCALE GENOMIC DNA]</scope>
</reference>
<comment type="caution">
    <text evidence="2">The sequence shown here is derived from an EMBL/GenBank/DDBJ whole genome shotgun (WGS) entry which is preliminary data.</text>
</comment>
<dbReference type="AlphaFoldDB" id="A0AAV2B9I0"/>
<protein>
    <submittedName>
        <fullName evidence="2">Uncharacterized protein</fullName>
    </submittedName>
</protein>
<keyword evidence="1" id="KW-0472">Membrane</keyword>